<evidence type="ECO:0000313" key="1">
    <source>
        <dbReference type="EMBL" id="AKG07141.1"/>
    </source>
</evidence>
<evidence type="ECO:0000313" key="3">
    <source>
        <dbReference type="Proteomes" id="UP000077465"/>
    </source>
</evidence>
<sequence length="234" mass="27333">MYEIKLNDTLIHQTDDRVNAFVAYRYLLRRGDLPKCENIARMYYDGKVIKTDVIDHDSVHSDEQAKVSNNDIIKMAISELGVNNFKSLIKKQGYPFSNGHINSWFTDDPVKSKTMHNDEMYLVVQALIRACIIKEIDLYTEQLYNIIKSLPYDKRPNVVYSDQPLDPNNLDLSEPELWAEQVGECMRYAHNDQPCFYIGSTKRELRVNYIVPVIGVRDEIERVMTLEEVRNLHK</sequence>
<gene>
    <name evidence="1" type="ORF">AAX06_01955</name>
    <name evidence="2" type="ORF">AAX07_09545</name>
</gene>
<dbReference type="EMBL" id="CP011378">
    <property type="protein sequence ID" value="AKG12175.1"/>
    <property type="molecule type" value="Genomic_DNA"/>
</dbReference>
<organism evidence="1 3">
    <name type="scientific">Moraxella bovoculi</name>
    <dbReference type="NCBI Taxonomy" id="386891"/>
    <lineage>
        <taxon>Bacteria</taxon>
        <taxon>Pseudomonadati</taxon>
        <taxon>Pseudomonadota</taxon>
        <taxon>Gammaproteobacteria</taxon>
        <taxon>Moraxellales</taxon>
        <taxon>Moraxellaceae</taxon>
        <taxon>Moraxella</taxon>
    </lineage>
</organism>
<name>A0AAC8PUU2_9GAMM</name>
<dbReference type="Proteomes" id="UP000077465">
    <property type="component" value="Chromosome"/>
</dbReference>
<protein>
    <submittedName>
        <fullName evidence="1">Uncharacterized protein</fullName>
    </submittedName>
</protein>
<dbReference type="SMR" id="A0AAC8PUU2"/>
<dbReference type="EMBL" id="CP011376">
    <property type="protein sequence ID" value="AKG07141.1"/>
    <property type="molecule type" value="Genomic_DNA"/>
</dbReference>
<dbReference type="AlphaFoldDB" id="A0AAC8PUU2"/>
<accession>A0AAC8PUU2</accession>
<reference evidence="1 3" key="1">
    <citation type="submission" date="2015-05" db="EMBL/GenBank/DDBJ databases">
        <authorList>
            <person name="Dickey A."/>
            <person name="Clawson M."/>
            <person name="Bono J."/>
            <person name="Loy J.D."/>
        </authorList>
    </citation>
    <scope>NUCLEOTIDE SEQUENCE [LARGE SCALE GENOMIC DNA]</scope>
    <source>
        <strain evidence="1 3">22581</strain>
        <strain evidence="2">28389</strain>
    </source>
</reference>
<dbReference type="RefSeq" id="WP_046699156.1">
    <property type="nucleotide sequence ID" value="NZ_CP011376.1"/>
</dbReference>
<proteinExistence type="predicted"/>
<dbReference type="CDD" id="cd22199">
    <property type="entry name" value="AcrVA4"/>
    <property type="match status" value="1"/>
</dbReference>
<evidence type="ECO:0000313" key="2">
    <source>
        <dbReference type="EMBL" id="AKG12175.1"/>
    </source>
</evidence>